<reference evidence="1 2" key="1">
    <citation type="submission" date="2023-07" db="EMBL/GenBank/DDBJ databases">
        <title>Genomic Encyclopedia of Type Strains, Phase IV (KMG-IV): sequencing the most valuable type-strain genomes for metagenomic binning, comparative biology and taxonomic classification.</title>
        <authorList>
            <person name="Goeker M."/>
        </authorList>
    </citation>
    <scope>NUCLEOTIDE SEQUENCE [LARGE SCALE GENOMIC DNA]</scope>
    <source>
        <strain evidence="1 2">DSM 23948</strain>
    </source>
</reference>
<dbReference type="EMBL" id="JAUSTU010000026">
    <property type="protein sequence ID" value="MDQ0157393.1"/>
    <property type="molecule type" value="Genomic_DNA"/>
</dbReference>
<accession>A0ABT9V8W8</accession>
<evidence type="ECO:0000313" key="2">
    <source>
        <dbReference type="Proteomes" id="UP001231362"/>
    </source>
</evidence>
<gene>
    <name evidence="1" type="ORF">J2S07_003728</name>
</gene>
<organism evidence="1 2">
    <name type="scientific">Anoxybacillus andreesenii</name>
    <dbReference type="NCBI Taxonomy" id="1325932"/>
    <lineage>
        <taxon>Bacteria</taxon>
        <taxon>Bacillati</taxon>
        <taxon>Bacillota</taxon>
        <taxon>Bacilli</taxon>
        <taxon>Bacillales</taxon>
        <taxon>Anoxybacillaceae</taxon>
        <taxon>Anoxybacillus</taxon>
    </lineage>
</organism>
<comment type="caution">
    <text evidence="1">The sequence shown here is derived from an EMBL/GenBank/DDBJ whole genome shotgun (WGS) entry which is preliminary data.</text>
</comment>
<protein>
    <submittedName>
        <fullName evidence="1">Uncharacterized protein</fullName>
    </submittedName>
</protein>
<sequence length="219" mass="25638">MNKFNFNDYSTEEICAMLTTRPVPRDELSVLHYDYRLRNQVISILNQTGYEFVDDPISNHYDARIKKEIYNLNHTFEKELGSMNLSTSAKAMITILWCLLILPKYDRQFRQKQIEEITISEEQLFENYKNQLGSKSNLRRILTTLKQLGFIETVRGEGAYKAGPRLTTALDSITMYEKIKGKIIEFLVNENEEQHRAVKDLFLKEDEGTEEESDYESAI</sequence>
<keyword evidence="2" id="KW-1185">Reference proteome</keyword>
<evidence type="ECO:0000313" key="1">
    <source>
        <dbReference type="EMBL" id="MDQ0157393.1"/>
    </source>
</evidence>
<proteinExistence type="predicted"/>
<name>A0ABT9V8W8_9BACL</name>
<dbReference type="Proteomes" id="UP001231362">
    <property type="component" value="Unassembled WGS sequence"/>
</dbReference>
<dbReference type="RefSeq" id="WP_307151861.1">
    <property type="nucleotide sequence ID" value="NZ_JAUSTU010000026.1"/>
</dbReference>